<dbReference type="EMBL" id="AEUX02000006">
    <property type="protein sequence ID" value="EHI69679.1"/>
    <property type="molecule type" value="Genomic_DNA"/>
</dbReference>
<dbReference type="SUPFAM" id="SSF52096">
    <property type="entry name" value="ClpP/crotonase"/>
    <property type="match status" value="1"/>
</dbReference>
<dbReference type="Pfam" id="PF03572">
    <property type="entry name" value="Peptidase_S41"/>
    <property type="match status" value="1"/>
</dbReference>
<dbReference type="GO" id="GO:0030288">
    <property type="term" value="C:outer membrane-bounded periplasmic space"/>
    <property type="evidence" value="ECO:0007669"/>
    <property type="project" value="TreeGrafter"/>
</dbReference>
<sequence length="259" mass="28967">MSHLHIFFVFLFHMLFNDRTSIVDSFTNNFSCIRNNRNKLSKSSQSSFYFLSHNQISSKVINQDLLLVKVPQCNALDQKTLTHYANKLHHLLVSQEFKGLIVDLRDNTGGNMGPMIIGLTSVLPNGELFSFQNKYGQKQLISLKNDSLVNNSKFSLKDPISKKRVPLAVLINNRTASSGEMTALAFQGLEHCLFFGQSSAGYTSGNSVSKLYDGAILAITSSQLINRQGQTYENSPIIPDIVTDKPLEEATQWLSEQTK</sequence>
<dbReference type="GO" id="GO:0006508">
    <property type="term" value="P:proteolysis"/>
    <property type="evidence" value="ECO:0007669"/>
    <property type="project" value="InterPro"/>
</dbReference>
<dbReference type="eggNOG" id="COG0793">
    <property type="taxonomic scope" value="Bacteria"/>
</dbReference>
<dbReference type="AlphaFoldDB" id="G5K383"/>
<gene>
    <name evidence="2" type="ORF">STRIC_1250</name>
</gene>
<dbReference type="InterPro" id="IPR029045">
    <property type="entry name" value="ClpP/crotonase-like_dom_sf"/>
</dbReference>
<dbReference type="PANTHER" id="PTHR32060:SF30">
    <property type="entry name" value="CARBOXY-TERMINAL PROCESSING PROTEASE CTPA"/>
    <property type="match status" value="1"/>
</dbReference>
<accession>G5K383</accession>
<proteinExistence type="predicted"/>
<evidence type="ECO:0000259" key="1">
    <source>
        <dbReference type="SMART" id="SM00245"/>
    </source>
</evidence>
<evidence type="ECO:0000313" key="3">
    <source>
        <dbReference type="Proteomes" id="UP000003330"/>
    </source>
</evidence>
<comment type="caution">
    <text evidence="2">The sequence shown here is derived from an EMBL/GenBank/DDBJ whole genome shotgun (WGS) entry which is preliminary data.</text>
</comment>
<dbReference type="GO" id="GO:0004175">
    <property type="term" value="F:endopeptidase activity"/>
    <property type="evidence" value="ECO:0007669"/>
    <property type="project" value="TreeGrafter"/>
</dbReference>
<dbReference type="CDD" id="cd06567">
    <property type="entry name" value="Peptidase_S41"/>
    <property type="match status" value="1"/>
</dbReference>
<evidence type="ECO:0000313" key="2">
    <source>
        <dbReference type="EMBL" id="EHI69679.1"/>
    </source>
</evidence>
<feature type="domain" description="Tail specific protease" evidence="1">
    <location>
        <begin position="43"/>
        <end position="244"/>
    </location>
</feature>
<dbReference type="SMART" id="SM00245">
    <property type="entry name" value="TSPc"/>
    <property type="match status" value="1"/>
</dbReference>
<dbReference type="GO" id="GO:0008236">
    <property type="term" value="F:serine-type peptidase activity"/>
    <property type="evidence" value="ECO:0007669"/>
    <property type="project" value="InterPro"/>
</dbReference>
<organism evidence="2 3">
    <name type="scientific">Streptococcus ictaluri 707-05</name>
    <dbReference type="NCBI Taxonomy" id="764299"/>
    <lineage>
        <taxon>Bacteria</taxon>
        <taxon>Bacillati</taxon>
        <taxon>Bacillota</taxon>
        <taxon>Bacilli</taxon>
        <taxon>Lactobacillales</taxon>
        <taxon>Streptococcaceae</taxon>
        <taxon>Streptococcus</taxon>
    </lineage>
</organism>
<dbReference type="Gene3D" id="3.90.226.10">
    <property type="entry name" value="2-enoyl-CoA Hydratase, Chain A, domain 1"/>
    <property type="match status" value="1"/>
</dbReference>
<dbReference type="PANTHER" id="PTHR32060">
    <property type="entry name" value="TAIL-SPECIFIC PROTEASE"/>
    <property type="match status" value="1"/>
</dbReference>
<dbReference type="Proteomes" id="UP000003330">
    <property type="component" value="Unassembled WGS sequence"/>
</dbReference>
<dbReference type="STRING" id="764299.STRIC_1250"/>
<protein>
    <submittedName>
        <fullName evidence="2">Peptidase, S41 family</fullName>
    </submittedName>
</protein>
<reference evidence="2 3" key="1">
    <citation type="journal article" date="2014" name="Int. J. Syst. Evol. Microbiol.">
        <title>Phylogenomics and the dynamic genome evolution of the genus Streptococcus.</title>
        <authorList>
            <consortium name="The Broad Institute Genome Sequencing Platform"/>
            <person name="Richards V.P."/>
            <person name="Palmer S.R."/>
            <person name="Pavinski Bitar P.D."/>
            <person name="Qin X."/>
            <person name="Weinstock G.M."/>
            <person name="Highlander S.K."/>
            <person name="Town C.D."/>
            <person name="Burne R.A."/>
            <person name="Stanhope M.J."/>
        </authorList>
    </citation>
    <scope>NUCLEOTIDE SEQUENCE [LARGE SCALE GENOMIC DNA]</scope>
    <source>
        <strain evidence="2 3">707-05</strain>
    </source>
</reference>
<keyword evidence="3" id="KW-1185">Reference proteome</keyword>
<dbReference type="InterPro" id="IPR005151">
    <property type="entry name" value="Tail-specific_protease"/>
</dbReference>
<dbReference type="GO" id="GO:0007165">
    <property type="term" value="P:signal transduction"/>
    <property type="evidence" value="ECO:0007669"/>
    <property type="project" value="TreeGrafter"/>
</dbReference>
<name>G5K383_9STRE</name>